<dbReference type="HOGENOM" id="CLU_3232653_0_0_7"/>
<keyword evidence="2" id="KW-1185">Reference proteome</keyword>
<dbReference type="EMBL" id="FO203522">
    <property type="protein sequence ID" value="CCO23186.1"/>
    <property type="molecule type" value="Genomic_DNA"/>
</dbReference>
<dbReference type="KEGG" id="dhy:DESAM_20899"/>
<accession>L0RC96</accession>
<evidence type="ECO:0000313" key="1">
    <source>
        <dbReference type="EMBL" id="CCO23186.1"/>
    </source>
</evidence>
<proteinExistence type="predicted"/>
<reference evidence="1 2" key="1">
    <citation type="submission" date="2012-10" db="EMBL/GenBank/DDBJ databases">
        <authorList>
            <person name="Genoscope - CEA"/>
        </authorList>
    </citation>
    <scope>NUCLEOTIDE SEQUENCE [LARGE SCALE GENOMIC DNA]</scope>
    <source>
        <strain evidence="2">AM13 / DSM 14728</strain>
    </source>
</reference>
<organism evidence="1 2">
    <name type="scientific">Maridesulfovibrio hydrothermalis AM13 = DSM 14728</name>
    <dbReference type="NCBI Taxonomy" id="1121451"/>
    <lineage>
        <taxon>Bacteria</taxon>
        <taxon>Pseudomonadati</taxon>
        <taxon>Thermodesulfobacteriota</taxon>
        <taxon>Desulfovibrionia</taxon>
        <taxon>Desulfovibrionales</taxon>
        <taxon>Desulfovibrionaceae</taxon>
        <taxon>Maridesulfovibrio</taxon>
    </lineage>
</organism>
<evidence type="ECO:0000313" key="2">
    <source>
        <dbReference type="Proteomes" id="UP000010808"/>
    </source>
</evidence>
<gene>
    <name evidence="1" type="ORF">DESAM_20899</name>
</gene>
<dbReference type="STRING" id="1121451.DESAM_20899"/>
<sequence>MAVVCQSLLLLNYVSSKSVLLGSRAMLGANLVKKAGRKLTKAF</sequence>
<dbReference type="AlphaFoldDB" id="L0RC96"/>
<dbReference type="PATRIC" id="fig|1121451.3.peg.1167"/>
<name>L0RC96_9BACT</name>
<protein>
    <submittedName>
        <fullName evidence="1">Uncharacterized protein</fullName>
    </submittedName>
</protein>
<dbReference type="Proteomes" id="UP000010808">
    <property type="component" value="Chromosome"/>
</dbReference>